<evidence type="ECO:0000313" key="1">
    <source>
        <dbReference type="EMBL" id="QUF03965.1"/>
    </source>
</evidence>
<reference evidence="1" key="1">
    <citation type="submission" date="2021-04" db="EMBL/GenBank/DDBJ databases">
        <title>Genomic sequence of Actinosynnema pretiosum subsp. pretiosum ATCC 31280 (C-14919).</title>
        <authorList>
            <person name="Bai L."/>
            <person name="Wang X."/>
            <person name="Xiao Y."/>
        </authorList>
    </citation>
    <scope>NUCLEOTIDE SEQUENCE</scope>
    <source>
        <strain evidence="1">ATCC 31280</strain>
    </source>
</reference>
<name>A0AA45L6A4_9PSEU</name>
<organism evidence="1 2">
    <name type="scientific">Actinosynnema pretiosum subsp. pretiosum</name>
    <dbReference type="NCBI Taxonomy" id="103721"/>
    <lineage>
        <taxon>Bacteria</taxon>
        <taxon>Bacillati</taxon>
        <taxon>Actinomycetota</taxon>
        <taxon>Actinomycetes</taxon>
        <taxon>Pseudonocardiales</taxon>
        <taxon>Pseudonocardiaceae</taxon>
        <taxon>Actinosynnema</taxon>
    </lineage>
</organism>
<gene>
    <name evidence="1" type="ORF">KCV87_32200</name>
</gene>
<dbReference type="AlphaFoldDB" id="A0AA45L6A4"/>
<accession>A0AA45L6A4</accession>
<evidence type="ECO:0000313" key="2">
    <source>
        <dbReference type="Proteomes" id="UP000677152"/>
    </source>
</evidence>
<protein>
    <submittedName>
        <fullName evidence="1">Uncharacterized protein</fullName>
    </submittedName>
</protein>
<sequence length="49" mass="5434">MVKVGRIEDEPETATPRIETYRQVRPDGRPVIVTHNLDTGTTTATPVTN</sequence>
<dbReference type="EMBL" id="CP073249">
    <property type="protein sequence ID" value="QUF03965.1"/>
    <property type="molecule type" value="Genomic_DNA"/>
</dbReference>
<dbReference type="Proteomes" id="UP000677152">
    <property type="component" value="Chromosome"/>
</dbReference>
<proteinExistence type="predicted"/>